<comment type="caution">
    <text evidence="3">The sequence shown here is derived from an EMBL/GenBank/DDBJ whole genome shotgun (WGS) entry which is preliminary data.</text>
</comment>
<protein>
    <submittedName>
        <fullName evidence="3">Unnamed protein product</fullName>
    </submittedName>
</protein>
<evidence type="ECO:0000313" key="4">
    <source>
        <dbReference type="Proteomes" id="UP001165083"/>
    </source>
</evidence>
<feature type="compositionally biased region" description="Low complexity" evidence="2">
    <location>
        <begin position="100"/>
        <end position="113"/>
    </location>
</feature>
<accession>A0A9W7CI92</accession>
<dbReference type="AlphaFoldDB" id="A0A9W7CI92"/>
<evidence type="ECO:0000313" key="3">
    <source>
        <dbReference type="EMBL" id="GMF33644.1"/>
    </source>
</evidence>
<keyword evidence="1" id="KW-0175">Coiled coil</keyword>
<name>A0A9W7CI92_9STRA</name>
<organism evidence="3 4">
    <name type="scientific">Phytophthora lilii</name>
    <dbReference type="NCBI Taxonomy" id="2077276"/>
    <lineage>
        <taxon>Eukaryota</taxon>
        <taxon>Sar</taxon>
        <taxon>Stramenopiles</taxon>
        <taxon>Oomycota</taxon>
        <taxon>Peronosporomycetes</taxon>
        <taxon>Peronosporales</taxon>
        <taxon>Peronosporaceae</taxon>
        <taxon>Phytophthora</taxon>
    </lineage>
</organism>
<reference evidence="3" key="1">
    <citation type="submission" date="2023-04" db="EMBL/GenBank/DDBJ databases">
        <title>Phytophthora lilii NBRC 32176.</title>
        <authorList>
            <person name="Ichikawa N."/>
            <person name="Sato H."/>
            <person name="Tonouchi N."/>
        </authorList>
    </citation>
    <scope>NUCLEOTIDE SEQUENCE</scope>
    <source>
        <strain evidence="3">NBRC 32176</strain>
    </source>
</reference>
<sequence>MRTFSLRQAVDPAQSRLPPKVDLTEAMEMDQSMAELREFAQQLLKEEARISSLLAQTGSKSPGLNRMSFSYKLHKMIEIAESSMYERNLAMSSHGWGGATTQTHPRTTQTEHPALPTKTVNKQTAEEIKPPERSPC</sequence>
<dbReference type="EMBL" id="BSXW01001102">
    <property type="protein sequence ID" value="GMF33644.1"/>
    <property type="molecule type" value="Genomic_DNA"/>
</dbReference>
<keyword evidence="4" id="KW-1185">Reference proteome</keyword>
<evidence type="ECO:0000256" key="1">
    <source>
        <dbReference type="SAM" id="Coils"/>
    </source>
</evidence>
<proteinExistence type="predicted"/>
<dbReference type="OrthoDB" id="79761at2759"/>
<feature type="coiled-coil region" evidence="1">
    <location>
        <begin position="29"/>
        <end position="56"/>
    </location>
</feature>
<evidence type="ECO:0000256" key="2">
    <source>
        <dbReference type="SAM" id="MobiDB-lite"/>
    </source>
</evidence>
<gene>
    <name evidence="3" type="ORF">Plil01_001433600</name>
</gene>
<dbReference type="Proteomes" id="UP001165083">
    <property type="component" value="Unassembled WGS sequence"/>
</dbReference>
<feature type="compositionally biased region" description="Basic and acidic residues" evidence="2">
    <location>
        <begin position="124"/>
        <end position="136"/>
    </location>
</feature>
<feature type="region of interest" description="Disordered" evidence="2">
    <location>
        <begin position="93"/>
        <end position="136"/>
    </location>
</feature>